<accession>A0AAV9PFX7</accession>
<dbReference type="PIRSF" id="PIRSF016958">
    <property type="entry name" value="DUF858_MeTrfase_lik"/>
    <property type="match status" value="1"/>
</dbReference>
<feature type="region of interest" description="Disordered" evidence="13">
    <location>
        <begin position="1"/>
        <end position="47"/>
    </location>
</feature>
<dbReference type="GeneID" id="89925055"/>
<keyword evidence="15" id="KW-1185">Reference proteome</keyword>
<evidence type="ECO:0000256" key="12">
    <source>
        <dbReference type="PIRSR" id="PIRSR016958-1"/>
    </source>
</evidence>
<dbReference type="Gene3D" id="3.40.50.150">
    <property type="entry name" value="Vaccinia Virus protein VP39"/>
    <property type="match status" value="1"/>
</dbReference>
<dbReference type="AlphaFoldDB" id="A0AAV9PFX7"/>
<evidence type="ECO:0000256" key="2">
    <source>
        <dbReference type="ARBA" id="ARBA00022603"/>
    </source>
</evidence>
<dbReference type="PANTHER" id="PTHR12753:SF0">
    <property type="entry name" value="ALPHA N-TERMINAL PROTEIN METHYLTRANSFERASE 1"/>
    <property type="match status" value="1"/>
</dbReference>
<comment type="catalytic activity">
    <reaction evidence="9">
        <text>N-terminal L-prolyl-L-prolyl-L-lysyl-[protein] + 2 S-adenosyl-L-methionine = N-terminal N,N-dimethyl-L-prolyl-L-prolyl-L-lysyl-[protein] + 2 S-adenosyl-L-homocysteine + 2 H(+)</text>
        <dbReference type="Rhea" id="RHEA:54736"/>
        <dbReference type="Rhea" id="RHEA-COMP:13787"/>
        <dbReference type="Rhea" id="RHEA-COMP:13974"/>
        <dbReference type="ChEBI" id="CHEBI:15378"/>
        <dbReference type="ChEBI" id="CHEBI:57856"/>
        <dbReference type="ChEBI" id="CHEBI:59789"/>
        <dbReference type="ChEBI" id="CHEBI:138059"/>
        <dbReference type="ChEBI" id="CHEBI:138318"/>
        <dbReference type="EC" id="2.1.1.244"/>
    </reaction>
</comment>
<evidence type="ECO:0000256" key="3">
    <source>
        <dbReference type="ARBA" id="ARBA00022679"/>
    </source>
</evidence>
<evidence type="ECO:0000256" key="7">
    <source>
        <dbReference type="ARBA" id="ARBA00043129"/>
    </source>
</evidence>
<feature type="binding site" evidence="12">
    <location>
        <position position="111"/>
    </location>
    <ligand>
        <name>S-adenosyl-L-methionine</name>
        <dbReference type="ChEBI" id="CHEBI:59789"/>
    </ligand>
</feature>
<dbReference type="PANTHER" id="PTHR12753">
    <property type="entry name" value="AD-003 - RELATED"/>
    <property type="match status" value="1"/>
</dbReference>
<name>A0AAV9PFX7_9PEZI</name>
<evidence type="ECO:0000256" key="5">
    <source>
        <dbReference type="ARBA" id="ARBA00039112"/>
    </source>
</evidence>
<evidence type="ECO:0000256" key="6">
    <source>
        <dbReference type="ARBA" id="ARBA00039449"/>
    </source>
</evidence>
<dbReference type="EMBL" id="JAVRRT010000005">
    <property type="protein sequence ID" value="KAK5172072.1"/>
    <property type="molecule type" value="Genomic_DNA"/>
</dbReference>
<evidence type="ECO:0000256" key="10">
    <source>
        <dbReference type="ARBA" id="ARBA00048167"/>
    </source>
</evidence>
<evidence type="ECO:0000256" key="4">
    <source>
        <dbReference type="ARBA" id="ARBA00022691"/>
    </source>
</evidence>
<dbReference type="CDD" id="cd02440">
    <property type="entry name" value="AdoMet_MTases"/>
    <property type="match status" value="1"/>
</dbReference>
<proteinExistence type="inferred from homology"/>
<feature type="binding site" evidence="12">
    <location>
        <position position="116"/>
    </location>
    <ligand>
        <name>S-adenosyl-L-methionine</name>
        <dbReference type="ChEBI" id="CHEBI:59789"/>
    </ligand>
</feature>
<evidence type="ECO:0000313" key="14">
    <source>
        <dbReference type="EMBL" id="KAK5172072.1"/>
    </source>
</evidence>
<dbReference type="GO" id="GO:0071885">
    <property type="term" value="F:N-terminal protein N-methyltransferase activity"/>
    <property type="evidence" value="ECO:0007669"/>
    <property type="project" value="UniProtKB-EC"/>
</dbReference>
<keyword evidence="4 12" id="KW-0949">S-adenosyl-L-methionine</keyword>
<evidence type="ECO:0000256" key="8">
    <source>
        <dbReference type="ARBA" id="ARBA00047306"/>
    </source>
</evidence>
<dbReference type="Pfam" id="PF05891">
    <property type="entry name" value="Methyltransf_PK"/>
    <property type="match status" value="1"/>
</dbReference>
<keyword evidence="2" id="KW-0489">Methyltransferase</keyword>
<evidence type="ECO:0000313" key="15">
    <source>
        <dbReference type="Proteomes" id="UP001337655"/>
    </source>
</evidence>
<comment type="catalytic activity">
    <reaction evidence="10">
        <text>N-terminal L-alanyl-L-prolyl-L-lysyl-[protein] + 3 S-adenosyl-L-methionine = N-terminal N,N,N-trimethyl-L-alanyl-L-prolyl-L-lysyl-[protein] + 3 S-adenosyl-L-homocysteine + 3 H(+)</text>
        <dbReference type="Rhea" id="RHEA:54712"/>
        <dbReference type="Rhea" id="RHEA-COMP:13785"/>
        <dbReference type="Rhea" id="RHEA-COMP:13971"/>
        <dbReference type="ChEBI" id="CHEBI:15378"/>
        <dbReference type="ChEBI" id="CHEBI:57856"/>
        <dbReference type="ChEBI" id="CHEBI:59789"/>
        <dbReference type="ChEBI" id="CHEBI:138057"/>
        <dbReference type="ChEBI" id="CHEBI:138315"/>
        <dbReference type="EC" id="2.1.1.244"/>
    </reaction>
</comment>
<comment type="catalytic activity">
    <reaction evidence="8">
        <text>N-terminal L-seryl-L-prolyl-L-lysyl-[protein] + 3 S-adenosyl-L-methionine = N-terminal N,N,N-trimethyl-L-seryl-L-prolyl-L-lysyl-[protein] + 3 S-adenosyl-L-homocysteine + 3 H(+)</text>
        <dbReference type="Rhea" id="RHEA:54724"/>
        <dbReference type="Rhea" id="RHEA-COMP:13789"/>
        <dbReference type="Rhea" id="RHEA-COMP:13973"/>
        <dbReference type="ChEBI" id="CHEBI:15378"/>
        <dbReference type="ChEBI" id="CHEBI:57856"/>
        <dbReference type="ChEBI" id="CHEBI:59789"/>
        <dbReference type="ChEBI" id="CHEBI:138061"/>
        <dbReference type="ChEBI" id="CHEBI:138317"/>
        <dbReference type="EC" id="2.1.1.244"/>
    </reaction>
</comment>
<dbReference type="RefSeq" id="XP_064660916.1">
    <property type="nucleotide sequence ID" value="XM_064800965.1"/>
</dbReference>
<dbReference type="InterPro" id="IPR029063">
    <property type="entry name" value="SAM-dependent_MTases_sf"/>
</dbReference>
<organism evidence="14 15">
    <name type="scientific">Saxophila tyrrhenica</name>
    <dbReference type="NCBI Taxonomy" id="1690608"/>
    <lineage>
        <taxon>Eukaryota</taxon>
        <taxon>Fungi</taxon>
        <taxon>Dikarya</taxon>
        <taxon>Ascomycota</taxon>
        <taxon>Pezizomycotina</taxon>
        <taxon>Dothideomycetes</taxon>
        <taxon>Dothideomycetidae</taxon>
        <taxon>Mycosphaerellales</taxon>
        <taxon>Extremaceae</taxon>
        <taxon>Saxophila</taxon>
    </lineage>
</organism>
<reference evidence="14 15" key="1">
    <citation type="submission" date="2023-08" db="EMBL/GenBank/DDBJ databases">
        <title>Black Yeasts Isolated from many extreme environments.</title>
        <authorList>
            <person name="Coleine C."/>
            <person name="Stajich J.E."/>
            <person name="Selbmann L."/>
        </authorList>
    </citation>
    <scope>NUCLEOTIDE SEQUENCE [LARGE SCALE GENOMIC DNA]</scope>
    <source>
        <strain evidence="14 15">CCFEE 5935</strain>
    </source>
</reference>
<feature type="binding site" evidence="12">
    <location>
        <position position="175"/>
    </location>
    <ligand>
        <name>S-adenosyl-L-methionine</name>
        <dbReference type="ChEBI" id="CHEBI:59789"/>
    </ligand>
</feature>
<dbReference type="Proteomes" id="UP001337655">
    <property type="component" value="Unassembled WGS sequence"/>
</dbReference>
<dbReference type="FunFam" id="3.40.50.150:FF:000025">
    <property type="entry name" value="N-terminal Xaa-Pro-Lys N-methyltransferase 1"/>
    <property type="match status" value="1"/>
</dbReference>
<evidence type="ECO:0000256" key="9">
    <source>
        <dbReference type="ARBA" id="ARBA00047885"/>
    </source>
</evidence>
<evidence type="ECO:0000256" key="13">
    <source>
        <dbReference type="SAM" id="MobiDB-lite"/>
    </source>
</evidence>
<feature type="compositionally biased region" description="Basic and acidic residues" evidence="13">
    <location>
        <begin position="7"/>
        <end position="35"/>
    </location>
</feature>
<gene>
    <name evidence="14" type="ORF">LTR77_003709</name>
</gene>
<evidence type="ECO:0000256" key="11">
    <source>
        <dbReference type="ARBA" id="ARBA00082558"/>
    </source>
</evidence>
<comment type="caution">
    <text evidence="14">The sequence shown here is derived from an EMBL/GenBank/DDBJ whole genome shotgun (WGS) entry which is preliminary data.</text>
</comment>
<keyword evidence="3" id="KW-0808">Transferase</keyword>
<sequence>MSTSPKRKSEGPDSTKDTAKRARVEGDSDNDKAEEMPFTTTTNAAPDSQIDHKAAIAYWSSTEPTVNGVLGGYPQVSRIDLQGSSNFLAKLRRQSKHFPPGKKLGRAVDCGAGIGRVTTGFLGKVAEVVDIVEPVKSFTDEIKGKENVGEVYNVGLEEWHPQKDGVGPYDLIWNQWCLGQLTDAQLVEYLQRLPPVLSEGGWIVVKENLNNHHLNQDVFDGTDSSVTRTDKKFRQLFEEAGMKLVATEQQRGMPQGLYAVRAYALQPKGKK</sequence>
<dbReference type="GO" id="GO:0032259">
    <property type="term" value="P:methylation"/>
    <property type="evidence" value="ECO:0007669"/>
    <property type="project" value="UniProtKB-KW"/>
</dbReference>
<dbReference type="SUPFAM" id="SSF53335">
    <property type="entry name" value="S-adenosyl-L-methionine-dependent methyltransferases"/>
    <property type="match status" value="1"/>
</dbReference>
<dbReference type="EC" id="2.1.1.244" evidence="5"/>
<comment type="similarity">
    <text evidence="1">Belongs to the methyltransferase superfamily. NTM1 family.</text>
</comment>
<evidence type="ECO:0000256" key="1">
    <source>
        <dbReference type="ARBA" id="ARBA00009059"/>
    </source>
</evidence>
<dbReference type="InterPro" id="IPR008576">
    <property type="entry name" value="MeTrfase_NTM1"/>
</dbReference>
<protein>
    <recommendedName>
        <fullName evidence="6">Alpha N-terminal protein methyltransferase 1</fullName>
        <ecNumber evidence="5">2.1.1.244</ecNumber>
    </recommendedName>
    <alternativeName>
        <fullName evidence="11">Translation associated element 1</fullName>
    </alternativeName>
    <alternativeName>
        <fullName evidence="7">X-Pro-Lys N-terminal protein methyltransferase 1</fullName>
    </alternativeName>
</protein>
<dbReference type="GO" id="GO:0005737">
    <property type="term" value="C:cytoplasm"/>
    <property type="evidence" value="ECO:0007669"/>
    <property type="project" value="TreeGrafter"/>
</dbReference>